<feature type="transmembrane region" description="Helical" evidence="1">
    <location>
        <begin position="130"/>
        <end position="156"/>
    </location>
</feature>
<accession>A0A133V5H0</accession>
<dbReference type="Proteomes" id="UP000070344">
    <property type="component" value="Unassembled WGS sequence"/>
</dbReference>
<dbReference type="PATRIC" id="fig|1698271.3.peg.806"/>
<feature type="transmembrane region" description="Helical" evidence="1">
    <location>
        <begin position="61"/>
        <end position="82"/>
    </location>
</feature>
<proteinExistence type="predicted"/>
<feature type="transmembrane region" description="Helical" evidence="1">
    <location>
        <begin position="6"/>
        <end position="31"/>
    </location>
</feature>
<keyword evidence="1" id="KW-0472">Membrane</keyword>
<organism evidence="2 3">
    <name type="scientific">candidate division MSBL1 archaeon SCGC-AAA259O05</name>
    <dbReference type="NCBI Taxonomy" id="1698271"/>
    <lineage>
        <taxon>Archaea</taxon>
        <taxon>Methanobacteriati</taxon>
        <taxon>Methanobacteriota</taxon>
        <taxon>candidate division MSBL1</taxon>
    </lineage>
</organism>
<keyword evidence="1" id="KW-1133">Transmembrane helix</keyword>
<feature type="transmembrane region" description="Helical" evidence="1">
    <location>
        <begin position="162"/>
        <end position="186"/>
    </location>
</feature>
<sequence length="233" mass="25117">MPGLGLLTLAFSLGAAAFINPCSFALLPAYLSYLLGKKDKMESGEEFKGINGIIQGSKNGLLASLGFFAVFGSIGALVSLTSAEIKPFLPIVLLIVGPSLIILGLLWVYEKNLYMTNLFSKVELSKSSTFLFGTAYALGSLSCVFPIFLGIVLMAIGTGGFVSGFLMFLSYVIGMSIMMMIASIAIALSKEFLIKSFKKTEKYIKKISGTALVLAGLYLIYYWYTTYGLESIL</sequence>
<evidence type="ECO:0000256" key="1">
    <source>
        <dbReference type="SAM" id="Phobius"/>
    </source>
</evidence>
<reference evidence="2 3" key="1">
    <citation type="journal article" date="2016" name="Sci. Rep.">
        <title>Metabolic traits of an uncultured archaeal lineage -MSBL1- from brine pools of the Red Sea.</title>
        <authorList>
            <person name="Mwirichia R."/>
            <person name="Alam I."/>
            <person name="Rashid M."/>
            <person name="Vinu M."/>
            <person name="Ba-Alawi W."/>
            <person name="Anthony Kamau A."/>
            <person name="Kamanda Ngugi D."/>
            <person name="Goker M."/>
            <person name="Klenk H.P."/>
            <person name="Bajic V."/>
            <person name="Stingl U."/>
        </authorList>
    </citation>
    <scope>NUCLEOTIDE SEQUENCE [LARGE SCALE GENOMIC DNA]</scope>
    <source>
        <strain evidence="2">SCGC-AAA259O05</strain>
    </source>
</reference>
<dbReference type="InterPro" id="IPR051790">
    <property type="entry name" value="Cytochrome_c-biogenesis_DsbD"/>
</dbReference>
<keyword evidence="1" id="KW-0812">Transmembrane</keyword>
<name>A0A133V5H0_9EURY</name>
<feature type="transmembrane region" description="Helical" evidence="1">
    <location>
        <begin position="207"/>
        <end position="224"/>
    </location>
</feature>
<dbReference type="AlphaFoldDB" id="A0A133V5H0"/>
<protein>
    <submittedName>
        <fullName evidence="2">Uncharacterized protein</fullName>
    </submittedName>
</protein>
<comment type="caution">
    <text evidence="2">The sequence shown here is derived from an EMBL/GenBank/DDBJ whole genome shotgun (WGS) entry which is preliminary data.</text>
</comment>
<dbReference type="PANTHER" id="PTHR31272:SF4">
    <property type="entry name" value="CYTOCHROME C-TYPE BIOGENESIS PROTEIN HI_1454-RELATED"/>
    <property type="match status" value="1"/>
</dbReference>
<dbReference type="PANTHER" id="PTHR31272">
    <property type="entry name" value="CYTOCHROME C-TYPE BIOGENESIS PROTEIN HI_1454-RELATED"/>
    <property type="match status" value="1"/>
</dbReference>
<evidence type="ECO:0000313" key="3">
    <source>
        <dbReference type="Proteomes" id="UP000070344"/>
    </source>
</evidence>
<evidence type="ECO:0000313" key="2">
    <source>
        <dbReference type="EMBL" id="KXB01683.1"/>
    </source>
</evidence>
<dbReference type="EMBL" id="LHXV01000004">
    <property type="protein sequence ID" value="KXB01683.1"/>
    <property type="molecule type" value="Genomic_DNA"/>
</dbReference>
<gene>
    <name evidence="2" type="ORF">AKJ41_00565</name>
</gene>
<feature type="transmembrane region" description="Helical" evidence="1">
    <location>
        <begin position="88"/>
        <end position="109"/>
    </location>
</feature>
<keyword evidence="3" id="KW-1185">Reference proteome</keyword>